<keyword evidence="2" id="KW-1185">Reference proteome</keyword>
<accession>A0ABU0HU81</accession>
<evidence type="ECO:0000313" key="2">
    <source>
        <dbReference type="Proteomes" id="UP001236369"/>
    </source>
</evidence>
<evidence type="ECO:0000313" key="1">
    <source>
        <dbReference type="EMBL" id="MDQ0445393.1"/>
    </source>
</evidence>
<proteinExistence type="predicted"/>
<protein>
    <submittedName>
        <fullName evidence="1">Uncharacterized protein</fullName>
    </submittedName>
</protein>
<dbReference type="EMBL" id="JAUSVV010000029">
    <property type="protein sequence ID" value="MDQ0445393.1"/>
    <property type="molecule type" value="Genomic_DNA"/>
</dbReference>
<reference evidence="1 2" key="1">
    <citation type="submission" date="2023-07" db="EMBL/GenBank/DDBJ databases">
        <title>Genomic Encyclopedia of Type Strains, Phase IV (KMG-IV): sequencing the most valuable type-strain genomes for metagenomic binning, comparative biology and taxonomic classification.</title>
        <authorList>
            <person name="Goeker M."/>
        </authorList>
    </citation>
    <scope>NUCLEOTIDE SEQUENCE [LARGE SCALE GENOMIC DNA]</scope>
    <source>
        <strain evidence="1 2">DSM 19562</strain>
    </source>
</reference>
<comment type="caution">
    <text evidence="1">The sequence shown here is derived from an EMBL/GenBank/DDBJ whole genome shotgun (WGS) entry which is preliminary data.</text>
</comment>
<name>A0ABU0HU81_9HYPH</name>
<dbReference type="Proteomes" id="UP001236369">
    <property type="component" value="Unassembled WGS sequence"/>
</dbReference>
<gene>
    <name evidence="1" type="ORF">QO016_004922</name>
</gene>
<organism evidence="1 2">
    <name type="scientific">Methylobacterium persicinum</name>
    <dbReference type="NCBI Taxonomy" id="374426"/>
    <lineage>
        <taxon>Bacteria</taxon>
        <taxon>Pseudomonadati</taxon>
        <taxon>Pseudomonadota</taxon>
        <taxon>Alphaproteobacteria</taxon>
        <taxon>Hyphomicrobiales</taxon>
        <taxon>Methylobacteriaceae</taxon>
        <taxon>Methylobacterium</taxon>
    </lineage>
</organism>
<sequence length="120" mass="13275">MGTKRHKPEDVVAKLRQVDVLVSQGQSVGDPAADGKAIFARQHPVEHQQIRPSQTLDKTVESCATVGRLHAKTFPRQKIHQEDADLRIVLDDVDAWLGRHDGKYAARANGGNRRSHPATN</sequence>